<evidence type="ECO:0000256" key="1">
    <source>
        <dbReference type="SAM" id="MobiDB-lite"/>
    </source>
</evidence>
<proteinExistence type="predicted"/>
<feature type="region of interest" description="Disordered" evidence="1">
    <location>
        <begin position="252"/>
        <end position="341"/>
    </location>
</feature>
<reference evidence="2" key="1">
    <citation type="journal article" date="2020" name="bioRxiv">
        <title>Historical genomics reveals the evolutionary mechanisms behind multiple outbreaks of the host-specific coffee wilt pathogen Fusarium xylarioides.</title>
        <authorList>
            <person name="Peck D."/>
            <person name="Nowell R.W."/>
            <person name="Flood J."/>
            <person name="Ryan M.J."/>
            <person name="Barraclough T.G."/>
        </authorList>
    </citation>
    <scope>NUCLEOTIDE SEQUENCE</scope>
    <source>
        <strain evidence="2">IMI 127659i</strain>
    </source>
</reference>
<evidence type="ECO:0000313" key="3">
    <source>
        <dbReference type="Proteomes" id="UP000750502"/>
    </source>
</evidence>
<feature type="region of interest" description="Disordered" evidence="1">
    <location>
        <begin position="23"/>
        <end position="42"/>
    </location>
</feature>
<dbReference type="AlphaFoldDB" id="A0A9P7HVB5"/>
<dbReference type="OrthoDB" id="3261350at2759"/>
<feature type="compositionally biased region" description="Basic and acidic residues" evidence="1">
    <location>
        <begin position="267"/>
        <end position="279"/>
    </location>
</feature>
<name>A0A9P7HVB5_9HYPO</name>
<dbReference type="Proteomes" id="UP000750502">
    <property type="component" value="Unassembled WGS sequence"/>
</dbReference>
<gene>
    <name evidence="2" type="ORF">H9Q72_007988</name>
</gene>
<feature type="compositionally biased region" description="Polar residues" evidence="1">
    <location>
        <begin position="281"/>
        <end position="290"/>
    </location>
</feature>
<comment type="caution">
    <text evidence="2">The sequence shown here is derived from an EMBL/GenBank/DDBJ whole genome shotgun (WGS) entry which is preliminary data.</text>
</comment>
<feature type="compositionally biased region" description="Polar residues" evidence="1">
    <location>
        <begin position="301"/>
        <end position="313"/>
    </location>
</feature>
<feature type="compositionally biased region" description="Polar residues" evidence="1">
    <location>
        <begin position="253"/>
        <end position="264"/>
    </location>
</feature>
<organism evidence="2 3">
    <name type="scientific">Fusarium xylarioides</name>
    <dbReference type="NCBI Taxonomy" id="221167"/>
    <lineage>
        <taxon>Eukaryota</taxon>
        <taxon>Fungi</taxon>
        <taxon>Dikarya</taxon>
        <taxon>Ascomycota</taxon>
        <taxon>Pezizomycotina</taxon>
        <taxon>Sordariomycetes</taxon>
        <taxon>Hypocreomycetidae</taxon>
        <taxon>Hypocreales</taxon>
        <taxon>Nectriaceae</taxon>
        <taxon>Fusarium</taxon>
        <taxon>Fusarium fujikuroi species complex</taxon>
    </lineage>
</organism>
<evidence type="ECO:0000313" key="2">
    <source>
        <dbReference type="EMBL" id="KAG5763937.1"/>
    </source>
</evidence>
<accession>A0A9P7HVB5</accession>
<protein>
    <submittedName>
        <fullName evidence="2">Uncharacterized protein</fullName>
    </submittedName>
</protein>
<reference evidence="2" key="2">
    <citation type="submission" date="2020-10" db="EMBL/GenBank/DDBJ databases">
        <authorList>
            <person name="Peck L.D."/>
            <person name="Nowell R.W."/>
            <person name="Flood J."/>
            <person name="Ryan M.J."/>
            <person name="Barraclough T.G."/>
        </authorList>
    </citation>
    <scope>NUCLEOTIDE SEQUENCE</scope>
    <source>
        <strain evidence="2">IMI 127659i</strain>
    </source>
</reference>
<keyword evidence="3" id="KW-1185">Reference proteome</keyword>
<feature type="compositionally biased region" description="Polar residues" evidence="1">
    <location>
        <begin position="323"/>
        <end position="332"/>
    </location>
</feature>
<sequence>MIILINSFQPAISPGKMKRITRAARASEMNTQSTEDQPAPRPRRNLITSIVQPAVAPTKQTPPHHVPARRSAPSTPDIKIRFLTFYLRDCETQQQTSDKFTRGLQMVSDSVADITSILSDIINHCQDRGMLHEQATREVGRFNSSFWDGYFRTVVADTQWLTNNWGGTNWLPADIRAGLESSFGTPVPSCYVRSLVSITKAAQTHAIDLDSLWGEDGALRRAVGDGGEQCLSPLLEQYIIYQIDSEVARTVSEAPNQGRQSSTAVHLESRSEKPTDIKVETSAQTESVPIQTVPIHEAPTANDNDNLPTTVDASTADDHEAQAQAQPTNDGAQSAPPVTRKRTFEQMNSTENSMYDKYKTIMTSIKPERIAQLQTEAIEKLERAESEKAATDHALVTLRVREDQLQQIRDHSKKMIDTTSNGLREQANHDVLAGTLANMGEVYFNGVNRLLDSFFQTSSASLGGFTIGELQARHTEAIDKVDKAKKYIRALDHIEKARAVHENYIEMNGFRESMRAVWVKTGERVEDLEKACIAAFSHAEEED</sequence>
<dbReference type="EMBL" id="JADFTT010000277">
    <property type="protein sequence ID" value="KAG5763937.1"/>
    <property type="molecule type" value="Genomic_DNA"/>
</dbReference>